<dbReference type="InterPro" id="IPR022485">
    <property type="entry name" value="SHCHC_synthase_MenH"/>
</dbReference>
<reference evidence="5" key="3">
    <citation type="submission" date="2015-06" db="UniProtKB">
        <authorList>
            <consortium name="EnsemblMetazoa"/>
        </authorList>
    </citation>
    <scope>IDENTIFICATION</scope>
</reference>
<dbReference type="EnsemblMetazoa" id="CapteT90510">
    <property type="protein sequence ID" value="CapteP90510"/>
    <property type="gene ID" value="CapteG90510"/>
</dbReference>
<evidence type="ECO:0000313" key="5">
    <source>
        <dbReference type="EnsemblMetazoa" id="CapteP90510"/>
    </source>
</evidence>
<reference evidence="4 6" key="2">
    <citation type="journal article" date="2013" name="Nature">
        <title>Insights into bilaterian evolution from three spiralian genomes.</title>
        <authorList>
            <person name="Simakov O."/>
            <person name="Marletaz F."/>
            <person name="Cho S.J."/>
            <person name="Edsinger-Gonzales E."/>
            <person name="Havlak P."/>
            <person name="Hellsten U."/>
            <person name="Kuo D.H."/>
            <person name="Larsson T."/>
            <person name="Lv J."/>
            <person name="Arendt D."/>
            <person name="Savage R."/>
            <person name="Osoegawa K."/>
            <person name="de Jong P."/>
            <person name="Grimwood J."/>
            <person name="Chapman J.A."/>
            <person name="Shapiro H."/>
            <person name="Aerts A."/>
            <person name="Otillar R.P."/>
            <person name="Terry A.Y."/>
            <person name="Boore J.L."/>
            <person name="Grigoriev I.V."/>
            <person name="Lindberg D.R."/>
            <person name="Seaver E.C."/>
            <person name="Weisblat D.A."/>
            <person name="Putnam N.H."/>
            <person name="Rokhsar D.S."/>
        </authorList>
    </citation>
    <scope>NUCLEOTIDE SEQUENCE</scope>
    <source>
        <strain evidence="4 6">I ESC-2004</strain>
    </source>
</reference>
<dbReference type="Proteomes" id="UP000014760">
    <property type="component" value="Unassembled WGS sequence"/>
</dbReference>
<evidence type="ECO:0000259" key="3">
    <source>
        <dbReference type="Pfam" id="PF00561"/>
    </source>
</evidence>
<dbReference type="GO" id="GO:0009234">
    <property type="term" value="P:menaquinone biosynthetic process"/>
    <property type="evidence" value="ECO:0007669"/>
    <property type="project" value="UniProtKB-KW"/>
</dbReference>
<evidence type="ECO:0000313" key="4">
    <source>
        <dbReference type="EMBL" id="ELU03553.1"/>
    </source>
</evidence>
<keyword evidence="6" id="KW-1185">Reference proteome</keyword>
<dbReference type="SUPFAM" id="SSF53474">
    <property type="entry name" value="alpha/beta-Hydrolases"/>
    <property type="match status" value="1"/>
</dbReference>
<sequence length="261" mass="29292">GTKGNPAVLLLHGFLGSADDWQPLISALRSDCFLIAIDLPGHGASQWHEKDTEGFDYFCHRLEQAILTMEQKEKVSLSRFNFLGYSLGGRLAMAYSTTFPDRVEQLILEGAHPGLVNESEKEIRFQSDLIWSKRFSHEPLAEVLRDWYKQPVFSNLSESQIGALILQRLEGRSEDSAQSLAEVLMTFSLSKQLDYRQAISRLTVPVHYFYGENDQKFGLLGQSLLSENVISSVQPVAGCGHNVHREQPVAMAGLLKQLLQE</sequence>
<dbReference type="HOGENOM" id="CLU_020336_38_1_1"/>
<dbReference type="STRING" id="283909.R7UIE1"/>
<dbReference type="PRINTS" id="PR00111">
    <property type="entry name" value="ABHYDROLASE"/>
</dbReference>
<evidence type="ECO:0000256" key="1">
    <source>
        <dbReference type="ARBA" id="ARBA00022428"/>
    </source>
</evidence>
<keyword evidence="1" id="KW-0474">Menaquinone biosynthesis</keyword>
<dbReference type="PANTHER" id="PTHR42916:SF1">
    <property type="entry name" value="PROTEIN PHYLLO, CHLOROPLASTIC"/>
    <property type="match status" value="1"/>
</dbReference>
<dbReference type="OrthoDB" id="190201at2759"/>
<protein>
    <recommendedName>
        <fullName evidence="3">AB hydrolase-1 domain-containing protein</fullName>
    </recommendedName>
</protein>
<evidence type="ECO:0000256" key="2">
    <source>
        <dbReference type="ARBA" id="ARBA00023239"/>
    </source>
</evidence>
<dbReference type="EMBL" id="AMQN01045343">
    <property type="status" value="NOT_ANNOTATED_CDS"/>
    <property type="molecule type" value="Genomic_DNA"/>
</dbReference>
<dbReference type="Gene3D" id="3.40.50.1820">
    <property type="entry name" value="alpha/beta hydrolase"/>
    <property type="match status" value="1"/>
</dbReference>
<dbReference type="InterPro" id="IPR029058">
    <property type="entry name" value="AB_hydrolase_fold"/>
</dbReference>
<dbReference type="NCBIfam" id="TIGR03695">
    <property type="entry name" value="menH_SHCHC"/>
    <property type="match status" value="1"/>
</dbReference>
<dbReference type="AlphaFoldDB" id="R7UIE1"/>
<dbReference type="InterPro" id="IPR000073">
    <property type="entry name" value="AB_hydrolase_1"/>
</dbReference>
<feature type="non-terminal residue" evidence="4">
    <location>
        <position position="1"/>
    </location>
</feature>
<organism evidence="4">
    <name type="scientific">Capitella teleta</name>
    <name type="common">Polychaete worm</name>
    <dbReference type="NCBI Taxonomy" id="283909"/>
    <lineage>
        <taxon>Eukaryota</taxon>
        <taxon>Metazoa</taxon>
        <taxon>Spiralia</taxon>
        <taxon>Lophotrochozoa</taxon>
        <taxon>Annelida</taxon>
        <taxon>Polychaeta</taxon>
        <taxon>Sedentaria</taxon>
        <taxon>Scolecida</taxon>
        <taxon>Capitellidae</taxon>
        <taxon>Capitella</taxon>
    </lineage>
</organism>
<dbReference type="GO" id="GO:0070205">
    <property type="term" value="F:2-succinyl-6-hydroxy-2,4-cyclohexadiene-1-carboxylate synthase activity"/>
    <property type="evidence" value="ECO:0007669"/>
    <property type="project" value="InterPro"/>
</dbReference>
<feature type="domain" description="AB hydrolase-1" evidence="3">
    <location>
        <begin position="6"/>
        <end position="244"/>
    </location>
</feature>
<dbReference type="OMA" id="LNDWYQQ"/>
<reference evidence="6" key="1">
    <citation type="submission" date="2012-12" db="EMBL/GenBank/DDBJ databases">
        <authorList>
            <person name="Hellsten U."/>
            <person name="Grimwood J."/>
            <person name="Chapman J.A."/>
            <person name="Shapiro H."/>
            <person name="Aerts A."/>
            <person name="Otillar R.P."/>
            <person name="Terry A.Y."/>
            <person name="Boore J.L."/>
            <person name="Simakov O."/>
            <person name="Marletaz F."/>
            <person name="Cho S.-J."/>
            <person name="Edsinger-Gonzales E."/>
            <person name="Havlak P."/>
            <person name="Kuo D.-H."/>
            <person name="Larsson T."/>
            <person name="Lv J."/>
            <person name="Arendt D."/>
            <person name="Savage R."/>
            <person name="Osoegawa K."/>
            <person name="de Jong P."/>
            <person name="Lindberg D.R."/>
            <person name="Seaver E.C."/>
            <person name="Weisblat D.A."/>
            <person name="Putnam N.H."/>
            <person name="Grigoriev I.V."/>
            <person name="Rokhsar D.S."/>
        </authorList>
    </citation>
    <scope>NUCLEOTIDE SEQUENCE</scope>
    <source>
        <strain evidence="6">I ESC-2004</strain>
    </source>
</reference>
<gene>
    <name evidence="4" type="ORF">CAPTEDRAFT_90510</name>
</gene>
<dbReference type="Pfam" id="PF00561">
    <property type="entry name" value="Abhydrolase_1"/>
    <property type="match status" value="1"/>
</dbReference>
<evidence type="ECO:0000313" key="6">
    <source>
        <dbReference type="Proteomes" id="UP000014760"/>
    </source>
</evidence>
<name>R7UIE1_CAPTE</name>
<keyword evidence="2" id="KW-0456">Lyase</keyword>
<dbReference type="PANTHER" id="PTHR42916">
    <property type="entry name" value="2-SUCCINYL-5-ENOLPYRUVYL-6-HYDROXY-3-CYCLOHEXENE-1-CARBOXYLATE SYNTHASE"/>
    <property type="match status" value="1"/>
</dbReference>
<dbReference type="HAMAP" id="MF_01660">
    <property type="entry name" value="MenH"/>
    <property type="match status" value="1"/>
</dbReference>
<accession>R7UIE1</accession>
<proteinExistence type="inferred from homology"/>
<dbReference type="EMBL" id="KB303038">
    <property type="protein sequence ID" value="ELU03553.1"/>
    <property type="molecule type" value="Genomic_DNA"/>
</dbReference>